<keyword evidence="6" id="KW-0288">FMN</keyword>
<dbReference type="GO" id="GO:0005739">
    <property type="term" value="C:mitochondrion"/>
    <property type="evidence" value="ECO:0007669"/>
    <property type="project" value="TreeGrafter"/>
</dbReference>
<dbReference type="GO" id="GO:0005524">
    <property type="term" value="F:ATP binding"/>
    <property type="evidence" value="ECO:0007669"/>
    <property type="project" value="UniProtKB-KW"/>
</dbReference>
<comment type="function">
    <text evidence="15">Catalyzes the phosphorylation of riboflavin (vitamin B2) to form flavin-mononucleotide (FMN), hence rate-limiting enzyme in the synthesis of FAD. Essential for TNF-induced reactive oxygen species (ROS) production. Through its interaction with both TNFRSF1A and CYBA, physically and functionally couples TNFRSF1A to NADPH oxidase. TNF-activation of RFK may enhance the incorporation of FAD in NADPH oxidase, a critical step for the assembly and activation of NADPH oxidase.</text>
</comment>
<evidence type="ECO:0000256" key="1">
    <source>
        <dbReference type="ARBA" id="ARBA00001947"/>
    </source>
</evidence>
<dbReference type="GO" id="GO:0008531">
    <property type="term" value="F:riboflavin kinase activity"/>
    <property type="evidence" value="ECO:0007669"/>
    <property type="project" value="UniProtKB-EC"/>
</dbReference>
<organism evidence="18 19">
    <name type="scientific">Rhynocoris fuscipes</name>
    <dbReference type="NCBI Taxonomy" id="488301"/>
    <lineage>
        <taxon>Eukaryota</taxon>
        <taxon>Metazoa</taxon>
        <taxon>Ecdysozoa</taxon>
        <taxon>Arthropoda</taxon>
        <taxon>Hexapoda</taxon>
        <taxon>Insecta</taxon>
        <taxon>Pterygota</taxon>
        <taxon>Neoptera</taxon>
        <taxon>Paraneoptera</taxon>
        <taxon>Hemiptera</taxon>
        <taxon>Heteroptera</taxon>
        <taxon>Panheteroptera</taxon>
        <taxon>Cimicomorpha</taxon>
        <taxon>Reduviidae</taxon>
        <taxon>Harpactorinae</taxon>
        <taxon>Harpactorini</taxon>
        <taxon>Rhynocoris</taxon>
    </lineage>
</organism>
<comment type="cofactor">
    <cofactor evidence="1">
        <name>Zn(2+)</name>
        <dbReference type="ChEBI" id="CHEBI:29105"/>
    </cofactor>
</comment>
<keyword evidence="11" id="KW-0862">Zinc</keyword>
<evidence type="ECO:0000256" key="8">
    <source>
        <dbReference type="ARBA" id="ARBA00022723"/>
    </source>
</evidence>
<evidence type="ECO:0000256" key="9">
    <source>
        <dbReference type="ARBA" id="ARBA00022741"/>
    </source>
</evidence>
<keyword evidence="10" id="KW-0418">Kinase</keyword>
<dbReference type="EMBL" id="JAPXFL010000005">
    <property type="protein sequence ID" value="KAK9507072.1"/>
    <property type="molecule type" value="Genomic_DNA"/>
</dbReference>
<dbReference type="EC" id="2.7.1.26" evidence="3"/>
<dbReference type="Gene3D" id="2.40.30.30">
    <property type="entry name" value="Riboflavin kinase-like"/>
    <property type="match status" value="1"/>
</dbReference>
<protein>
    <recommendedName>
        <fullName evidence="4">Riboflavin kinase</fullName>
        <ecNumber evidence="3">2.7.1.26</ecNumber>
    </recommendedName>
    <alternativeName>
        <fullName evidence="16">ATP:riboflavin 5'-phosphotransferase</fullName>
    </alternativeName>
    <alternativeName>
        <fullName evidence="13">Flavokinase</fullName>
    </alternativeName>
</protein>
<dbReference type="AlphaFoldDB" id="A0AAW1DDH9"/>
<evidence type="ECO:0000256" key="4">
    <source>
        <dbReference type="ARBA" id="ARBA00017394"/>
    </source>
</evidence>
<accession>A0AAW1DDH9</accession>
<dbReference type="SMART" id="SM00904">
    <property type="entry name" value="Flavokinase"/>
    <property type="match status" value="1"/>
</dbReference>
<evidence type="ECO:0000256" key="14">
    <source>
        <dbReference type="ARBA" id="ARBA00050912"/>
    </source>
</evidence>
<dbReference type="Pfam" id="PF01687">
    <property type="entry name" value="Flavokinase"/>
    <property type="match status" value="1"/>
</dbReference>
<evidence type="ECO:0000256" key="7">
    <source>
        <dbReference type="ARBA" id="ARBA00022679"/>
    </source>
</evidence>
<dbReference type="InterPro" id="IPR015865">
    <property type="entry name" value="Riboflavin_kinase_bac/euk"/>
</dbReference>
<evidence type="ECO:0000256" key="15">
    <source>
        <dbReference type="ARBA" id="ARBA00054097"/>
    </source>
</evidence>
<dbReference type="PANTHER" id="PTHR22749:SF6">
    <property type="entry name" value="RIBOFLAVIN KINASE"/>
    <property type="match status" value="1"/>
</dbReference>
<dbReference type="PANTHER" id="PTHR22749">
    <property type="entry name" value="RIBOFLAVIN KINASE/FMN ADENYLYLTRANSFERASE"/>
    <property type="match status" value="1"/>
</dbReference>
<comment type="caution">
    <text evidence="18">The sequence shown here is derived from an EMBL/GenBank/DDBJ whole genome shotgun (WGS) entry which is preliminary data.</text>
</comment>
<dbReference type="InterPro" id="IPR023465">
    <property type="entry name" value="Riboflavin_kinase_dom_sf"/>
</dbReference>
<evidence type="ECO:0000256" key="10">
    <source>
        <dbReference type="ARBA" id="ARBA00022777"/>
    </source>
</evidence>
<keyword evidence="9" id="KW-0547">Nucleotide-binding</keyword>
<keyword evidence="5" id="KW-0285">Flavoprotein</keyword>
<evidence type="ECO:0000256" key="11">
    <source>
        <dbReference type="ARBA" id="ARBA00022833"/>
    </source>
</evidence>
<evidence type="ECO:0000256" key="12">
    <source>
        <dbReference type="ARBA" id="ARBA00022840"/>
    </source>
</evidence>
<evidence type="ECO:0000256" key="6">
    <source>
        <dbReference type="ARBA" id="ARBA00022643"/>
    </source>
</evidence>
<keyword evidence="12" id="KW-0067">ATP-binding</keyword>
<evidence type="ECO:0000313" key="18">
    <source>
        <dbReference type="EMBL" id="KAK9507072.1"/>
    </source>
</evidence>
<dbReference type="Proteomes" id="UP001461498">
    <property type="component" value="Unassembled WGS sequence"/>
</dbReference>
<dbReference type="SUPFAM" id="SSF82114">
    <property type="entry name" value="Riboflavin kinase-like"/>
    <property type="match status" value="1"/>
</dbReference>
<evidence type="ECO:0000313" key="19">
    <source>
        <dbReference type="Proteomes" id="UP001461498"/>
    </source>
</evidence>
<dbReference type="GO" id="GO:0046872">
    <property type="term" value="F:metal ion binding"/>
    <property type="evidence" value="ECO:0007669"/>
    <property type="project" value="UniProtKB-KW"/>
</dbReference>
<feature type="domain" description="Riboflavin kinase" evidence="17">
    <location>
        <begin position="3"/>
        <end position="133"/>
    </location>
</feature>
<dbReference type="GO" id="GO:0009231">
    <property type="term" value="P:riboflavin biosynthetic process"/>
    <property type="evidence" value="ECO:0007669"/>
    <property type="project" value="InterPro"/>
</dbReference>
<dbReference type="InterPro" id="IPR023468">
    <property type="entry name" value="Riboflavin_kinase"/>
</dbReference>
<evidence type="ECO:0000256" key="16">
    <source>
        <dbReference type="ARBA" id="ARBA00077632"/>
    </source>
</evidence>
<evidence type="ECO:0000256" key="2">
    <source>
        <dbReference type="ARBA" id="ARBA00005201"/>
    </source>
</evidence>
<name>A0AAW1DDH9_9HEMI</name>
<comment type="pathway">
    <text evidence="2">Cofactor biosynthesis; FMN biosynthesis; FMN from riboflavin (ATP route): step 1/1.</text>
</comment>
<evidence type="ECO:0000259" key="17">
    <source>
        <dbReference type="SMART" id="SM00904"/>
    </source>
</evidence>
<evidence type="ECO:0000256" key="13">
    <source>
        <dbReference type="ARBA" id="ARBA00029789"/>
    </source>
</evidence>
<dbReference type="GO" id="GO:0009398">
    <property type="term" value="P:FMN biosynthetic process"/>
    <property type="evidence" value="ECO:0007669"/>
    <property type="project" value="TreeGrafter"/>
</dbReference>
<comment type="catalytic activity">
    <reaction evidence="14">
        <text>riboflavin + ATP = FMN + ADP + H(+)</text>
        <dbReference type="Rhea" id="RHEA:14357"/>
        <dbReference type="ChEBI" id="CHEBI:15378"/>
        <dbReference type="ChEBI" id="CHEBI:30616"/>
        <dbReference type="ChEBI" id="CHEBI:57986"/>
        <dbReference type="ChEBI" id="CHEBI:58210"/>
        <dbReference type="ChEBI" id="CHEBI:456216"/>
        <dbReference type="EC" id="2.7.1.26"/>
    </reaction>
    <physiologicalReaction direction="left-to-right" evidence="14">
        <dbReference type="Rhea" id="RHEA:14358"/>
    </physiologicalReaction>
</comment>
<dbReference type="FunFam" id="2.40.30.30:FF:000002">
    <property type="entry name" value="Riboflavin kinase, putative"/>
    <property type="match status" value="1"/>
</dbReference>
<evidence type="ECO:0000256" key="5">
    <source>
        <dbReference type="ARBA" id="ARBA00022630"/>
    </source>
</evidence>
<proteinExistence type="predicted"/>
<gene>
    <name evidence="18" type="ORF">O3M35_008895</name>
</gene>
<keyword evidence="7" id="KW-0808">Transferase</keyword>
<keyword evidence="8" id="KW-0479">Metal-binding</keyword>
<keyword evidence="19" id="KW-1185">Reference proteome</keyword>
<reference evidence="18 19" key="1">
    <citation type="submission" date="2022-12" db="EMBL/GenBank/DDBJ databases">
        <title>Chromosome-level genome assembly of true bugs.</title>
        <authorList>
            <person name="Ma L."/>
            <person name="Li H."/>
        </authorList>
    </citation>
    <scope>NUCLEOTIDE SEQUENCE [LARGE SCALE GENOMIC DNA]</scope>
    <source>
        <strain evidence="18">Lab_2022b</strain>
    </source>
</reference>
<evidence type="ECO:0000256" key="3">
    <source>
        <dbReference type="ARBA" id="ARBA00012105"/>
    </source>
</evidence>
<sequence>MLTAPLPLFVSGVVDKGFGRGSKELGIPTANYSSEVVKNLPHNLETGVYYGWSQIDNGAVHKMVMSVGWNPFYQNKVKTMEVHILHDFPEQFYGSLMKVCVLNYLRPEMNFPTLDDLISAIKSDVDAANKELDKPEFSKFREHEFFQQ</sequence>